<dbReference type="PROSITE" id="PS50043">
    <property type="entry name" value="HTH_LUXR_2"/>
    <property type="match status" value="1"/>
</dbReference>
<feature type="modified residue" description="4-aspartylphosphate" evidence="3">
    <location>
        <position position="52"/>
    </location>
</feature>
<dbReference type="AlphaFoldDB" id="A0A4D6X0Y9"/>
<reference evidence="6" key="1">
    <citation type="journal article" date="2019" name="Mol. Phylogenet. Evol.">
        <title>Morphological evolution and classification of the red algal order Ceramiales inferred using plastid phylogenomics.</title>
        <authorList>
            <person name="Diaz-Tapia P."/>
            <person name="Pasella M.M."/>
            <person name="Verbruggen H."/>
            <person name="Maggs C.A."/>
        </authorList>
    </citation>
    <scope>NUCLEOTIDE SEQUENCE</scope>
    <source>
        <strain evidence="6">29588_6</strain>
    </source>
</reference>
<evidence type="ECO:0000256" key="3">
    <source>
        <dbReference type="PROSITE-ProRule" id="PRU00169"/>
    </source>
</evidence>
<name>A0A4D6X0Y9_9FLOR</name>
<evidence type="ECO:0000313" key="6">
    <source>
        <dbReference type="EMBL" id="QCI08290.1"/>
    </source>
</evidence>
<sequence length="206" mass="23847">MKKILIVDDDIYLRTSIATYLQSANFLVMSVESVHHALVYLNRNMPDLIITDIMMNQLDGYDFLDILKSSKNLSNIPVILLTAKGMTHDRIKGYDLGCNAYLTKPFNPQELISIINNIFSNINLIKNNIESNLQLDFRFLYDKSCISFTYREKTILSLVLKGFMNKEIAMQLNVSIRNVEKYVSRLLHKTKTRNRTELVNFILSLD</sequence>
<dbReference type="Gene3D" id="1.10.10.10">
    <property type="entry name" value="Winged helix-like DNA-binding domain superfamily/Winged helix DNA-binding domain"/>
    <property type="match status" value="1"/>
</dbReference>
<dbReference type="GO" id="GO:0006355">
    <property type="term" value="P:regulation of DNA-templated transcription"/>
    <property type="evidence" value="ECO:0007669"/>
    <property type="project" value="InterPro"/>
</dbReference>
<dbReference type="SMART" id="SM00421">
    <property type="entry name" value="HTH_LUXR"/>
    <property type="match status" value="1"/>
</dbReference>
<dbReference type="PROSITE" id="PS00622">
    <property type="entry name" value="HTH_LUXR_1"/>
    <property type="match status" value="1"/>
</dbReference>
<dbReference type="Pfam" id="PF00072">
    <property type="entry name" value="Response_reg"/>
    <property type="match status" value="1"/>
</dbReference>
<evidence type="ECO:0000256" key="2">
    <source>
        <dbReference type="ARBA" id="ARBA00023125"/>
    </source>
</evidence>
<dbReference type="PRINTS" id="PR00038">
    <property type="entry name" value="HTHLUXR"/>
</dbReference>
<dbReference type="Gene3D" id="3.40.50.2300">
    <property type="match status" value="1"/>
</dbReference>
<dbReference type="InterPro" id="IPR050595">
    <property type="entry name" value="Bact_response_regulator"/>
</dbReference>
<dbReference type="GO" id="GO:0003677">
    <property type="term" value="F:DNA binding"/>
    <property type="evidence" value="ECO:0007669"/>
    <property type="project" value="UniProtKB-KW"/>
</dbReference>
<dbReference type="InterPro" id="IPR011006">
    <property type="entry name" value="CheY-like_superfamily"/>
</dbReference>
<keyword evidence="6" id="KW-0934">Plastid</keyword>
<gene>
    <name evidence="6" type="primary">ycf29</name>
</gene>
<dbReference type="Pfam" id="PF00196">
    <property type="entry name" value="GerE"/>
    <property type="match status" value="1"/>
</dbReference>
<dbReference type="InterPro" id="IPR001789">
    <property type="entry name" value="Sig_transdc_resp-reg_receiver"/>
</dbReference>
<geneLocation type="plastid" evidence="6"/>
<proteinExistence type="predicted"/>
<evidence type="ECO:0000259" key="5">
    <source>
        <dbReference type="PROSITE" id="PS50110"/>
    </source>
</evidence>
<organism evidence="6">
    <name type="scientific">Pterothamnion crispum</name>
    <dbReference type="NCBI Taxonomy" id="1550583"/>
    <lineage>
        <taxon>Eukaryota</taxon>
        <taxon>Rhodophyta</taxon>
        <taxon>Florideophyceae</taxon>
        <taxon>Rhodymeniophycidae</taxon>
        <taxon>Ceramiales</taxon>
        <taxon>Ceramiaceae</taxon>
        <taxon>Pterothamnion</taxon>
    </lineage>
</organism>
<keyword evidence="1 3" id="KW-0597">Phosphoprotein</keyword>
<dbReference type="PROSITE" id="PS50110">
    <property type="entry name" value="RESPONSE_REGULATORY"/>
    <property type="match status" value="1"/>
</dbReference>
<evidence type="ECO:0008006" key="7">
    <source>
        <dbReference type="Google" id="ProtNLM"/>
    </source>
</evidence>
<protein>
    <recommendedName>
        <fullName evidence="7">TctD-like protein</fullName>
    </recommendedName>
</protein>
<dbReference type="EMBL" id="MK814724">
    <property type="protein sequence ID" value="QCI08290.1"/>
    <property type="molecule type" value="Genomic_DNA"/>
</dbReference>
<accession>A0A4D6X0Y9</accession>
<feature type="domain" description="HTH luxR-type" evidence="4">
    <location>
        <begin position="141"/>
        <end position="206"/>
    </location>
</feature>
<feature type="domain" description="Response regulatory" evidence="5">
    <location>
        <begin position="3"/>
        <end position="119"/>
    </location>
</feature>
<evidence type="ECO:0000259" key="4">
    <source>
        <dbReference type="PROSITE" id="PS50043"/>
    </source>
</evidence>
<dbReference type="PANTHER" id="PTHR44591:SF3">
    <property type="entry name" value="RESPONSE REGULATORY DOMAIN-CONTAINING PROTEIN"/>
    <property type="match status" value="1"/>
</dbReference>
<reference evidence="6" key="2">
    <citation type="submission" date="2019-04" db="EMBL/GenBank/DDBJ databases">
        <authorList>
            <person name="Pasella M."/>
        </authorList>
    </citation>
    <scope>NUCLEOTIDE SEQUENCE</scope>
    <source>
        <strain evidence="6">29588_6</strain>
    </source>
</reference>
<evidence type="ECO:0000256" key="1">
    <source>
        <dbReference type="ARBA" id="ARBA00022553"/>
    </source>
</evidence>
<dbReference type="InterPro" id="IPR036388">
    <property type="entry name" value="WH-like_DNA-bd_sf"/>
</dbReference>
<dbReference type="SUPFAM" id="SSF52172">
    <property type="entry name" value="CheY-like"/>
    <property type="match status" value="1"/>
</dbReference>
<dbReference type="GO" id="GO:0000160">
    <property type="term" value="P:phosphorelay signal transduction system"/>
    <property type="evidence" value="ECO:0007669"/>
    <property type="project" value="InterPro"/>
</dbReference>
<dbReference type="CDD" id="cd06170">
    <property type="entry name" value="LuxR_C_like"/>
    <property type="match status" value="1"/>
</dbReference>
<dbReference type="PANTHER" id="PTHR44591">
    <property type="entry name" value="STRESS RESPONSE REGULATOR PROTEIN 1"/>
    <property type="match status" value="1"/>
</dbReference>
<dbReference type="SUPFAM" id="SSF46894">
    <property type="entry name" value="C-terminal effector domain of the bipartite response regulators"/>
    <property type="match status" value="1"/>
</dbReference>
<dbReference type="SMART" id="SM00448">
    <property type="entry name" value="REC"/>
    <property type="match status" value="1"/>
</dbReference>
<dbReference type="InterPro" id="IPR016032">
    <property type="entry name" value="Sig_transdc_resp-reg_C-effctor"/>
</dbReference>
<dbReference type="InterPro" id="IPR000792">
    <property type="entry name" value="Tscrpt_reg_LuxR_C"/>
</dbReference>
<keyword evidence="2" id="KW-0238">DNA-binding</keyword>